<keyword evidence="5" id="KW-1185">Reference proteome</keyword>
<evidence type="ECO:0000313" key="5">
    <source>
        <dbReference type="Proteomes" id="UP000273001"/>
    </source>
</evidence>
<keyword evidence="2" id="KW-0732">Signal</keyword>
<evidence type="ECO:0000256" key="1">
    <source>
        <dbReference type="SAM" id="MobiDB-lite"/>
    </source>
</evidence>
<name>A0ABM6Z3W6_9ACTO</name>
<dbReference type="RefSeq" id="WP_119836072.1">
    <property type="nucleotide sequence ID" value="NZ_CP032514.1"/>
</dbReference>
<sequence length="252" mass="25571">MRHRVSHPATAPASVLLTVPLVVSLLALLGLGACSTQAAGSAGSRQDATTSASASSATSPTTSPAPASPPVAAASQVPTTTGVLTQKEQGSQVAPSWGSGSQGQDAAEDSALVITDVRVGSHDDEGYDRIVIELAGNGAPGWSALWTDQAYSLGKGDPIAVSGDYTLVVTGTGATMPTTPEQQELAYTGTTRFDMDAKGIEQAHVNLTVEDQFQVVLGTGSQTYRVFTLSSPTRLVIDVADDAAGELGDGEG</sequence>
<reference evidence="4 5" key="1">
    <citation type="submission" date="2018-09" db="EMBL/GenBank/DDBJ databases">
        <authorList>
            <person name="Li J."/>
        </authorList>
    </citation>
    <scope>NUCLEOTIDE SEQUENCE [LARGE SCALE GENOMIC DNA]</scope>
    <source>
        <strain evidence="4 5">2129</strain>
    </source>
</reference>
<dbReference type="EMBL" id="CP032514">
    <property type="protein sequence ID" value="AYD90025.1"/>
    <property type="molecule type" value="Genomic_DNA"/>
</dbReference>
<feature type="compositionally biased region" description="Polar residues" evidence="1">
    <location>
        <begin position="38"/>
        <end position="47"/>
    </location>
</feature>
<organism evidence="4 5">
    <name type="scientific">Actinomyces lilanjuaniae</name>
    <dbReference type="NCBI Taxonomy" id="2321394"/>
    <lineage>
        <taxon>Bacteria</taxon>
        <taxon>Bacillati</taxon>
        <taxon>Actinomycetota</taxon>
        <taxon>Actinomycetes</taxon>
        <taxon>Actinomycetales</taxon>
        <taxon>Actinomycetaceae</taxon>
        <taxon>Actinomyces</taxon>
    </lineage>
</organism>
<feature type="chain" id="PRO_5047475880" evidence="2">
    <location>
        <begin position="39"/>
        <end position="252"/>
    </location>
</feature>
<dbReference type="Proteomes" id="UP000273001">
    <property type="component" value="Chromosome"/>
</dbReference>
<feature type="domain" description="AMIN-like" evidence="3">
    <location>
        <begin position="113"/>
        <end position="240"/>
    </location>
</feature>
<feature type="signal peptide" evidence="2">
    <location>
        <begin position="1"/>
        <end position="38"/>
    </location>
</feature>
<gene>
    <name evidence="4" type="ORF">D5R93_08390</name>
</gene>
<feature type="region of interest" description="Disordered" evidence="1">
    <location>
        <begin position="38"/>
        <end position="107"/>
    </location>
</feature>
<accession>A0ABM6Z3W6</accession>
<evidence type="ECO:0000259" key="3">
    <source>
        <dbReference type="Pfam" id="PF24837"/>
    </source>
</evidence>
<dbReference type="InterPro" id="IPR056303">
    <property type="entry name" value="AMIN-like"/>
</dbReference>
<evidence type="ECO:0000313" key="4">
    <source>
        <dbReference type="EMBL" id="AYD90025.1"/>
    </source>
</evidence>
<feature type="compositionally biased region" description="Low complexity" evidence="1">
    <location>
        <begin position="48"/>
        <end position="81"/>
    </location>
</feature>
<dbReference type="Pfam" id="PF24837">
    <property type="entry name" value="AMIN-like"/>
    <property type="match status" value="1"/>
</dbReference>
<proteinExistence type="predicted"/>
<feature type="compositionally biased region" description="Polar residues" evidence="1">
    <location>
        <begin position="82"/>
        <end position="104"/>
    </location>
</feature>
<evidence type="ECO:0000256" key="2">
    <source>
        <dbReference type="SAM" id="SignalP"/>
    </source>
</evidence>
<protein>
    <submittedName>
        <fullName evidence="4">AMIN domain-containing protein</fullName>
    </submittedName>
</protein>
<dbReference type="PROSITE" id="PS51257">
    <property type="entry name" value="PROKAR_LIPOPROTEIN"/>
    <property type="match status" value="1"/>
</dbReference>